<proteinExistence type="inferred from homology"/>
<gene>
    <name evidence="8" type="ORF">B0T24DRAFT_274266</name>
</gene>
<evidence type="ECO:0000256" key="3">
    <source>
        <dbReference type="ARBA" id="ARBA00023295"/>
    </source>
</evidence>
<reference evidence="8" key="2">
    <citation type="submission" date="2023-06" db="EMBL/GenBank/DDBJ databases">
        <authorList>
            <consortium name="Lawrence Berkeley National Laboratory"/>
            <person name="Haridas S."/>
            <person name="Hensen N."/>
            <person name="Bonometti L."/>
            <person name="Westerberg I."/>
            <person name="Brannstrom I.O."/>
            <person name="Guillou S."/>
            <person name="Cros-Aarteil S."/>
            <person name="Calhoun S."/>
            <person name="Kuo A."/>
            <person name="Mondo S."/>
            <person name="Pangilinan J."/>
            <person name="Riley R."/>
            <person name="Labutti K."/>
            <person name="Andreopoulos B."/>
            <person name="Lipzen A."/>
            <person name="Chen C."/>
            <person name="Yanf M."/>
            <person name="Daum C."/>
            <person name="Ng V."/>
            <person name="Clum A."/>
            <person name="Steindorff A."/>
            <person name="Ohm R."/>
            <person name="Martin F."/>
            <person name="Silar P."/>
            <person name="Natvig D."/>
            <person name="Lalanne C."/>
            <person name="Gautier V."/>
            <person name="Ament-Velasquez S.L."/>
            <person name="Kruys A."/>
            <person name="Hutchinson M.I."/>
            <person name="Powell A.J."/>
            <person name="Barry K."/>
            <person name="Miller A.N."/>
            <person name="Grigoriev I.V."/>
            <person name="Debuchy R."/>
            <person name="Gladieux P."/>
            <person name="Thoren M.H."/>
            <person name="Johannesson H."/>
        </authorList>
    </citation>
    <scope>NUCLEOTIDE SEQUENCE</scope>
    <source>
        <strain evidence="8">CBS 958.72</strain>
    </source>
</reference>
<dbReference type="InterPro" id="IPR051795">
    <property type="entry name" value="Glycosyl_Hydrlase_43"/>
</dbReference>
<keyword evidence="2 6" id="KW-0378">Hydrolase</keyword>
<dbReference type="Gene3D" id="2.115.10.20">
    <property type="entry name" value="Glycosyl hydrolase domain, family 43"/>
    <property type="match status" value="1"/>
</dbReference>
<organism evidence="8 9">
    <name type="scientific">Lasiosphaeria ovina</name>
    <dbReference type="NCBI Taxonomy" id="92902"/>
    <lineage>
        <taxon>Eukaryota</taxon>
        <taxon>Fungi</taxon>
        <taxon>Dikarya</taxon>
        <taxon>Ascomycota</taxon>
        <taxon>Pezizomycotina</taxon>
        <taxon>Sordariomycetes</taxon>
        <taxon>Sordariomycetidae</taxon>
        <taxon>Sordariales</taxon>
        <taxon>Lasiosphaeriaceae</taxon>
        <taxon>Lasiosphaeria</taxon>
    </lineage>
</organism>
<dbReference type="SUPFAM" id="SSF75005">
    <property type="entry name" value="Arabinanase/levansucrase/invertase"/>
    <property type="match status" value="1"/>
</dbReference>
<evidence type="ECO:0000256" key="4">
    <source>
        <dbReference type="PIRSR" id="PIRSR606710-1"/>
    </source>
</evidence>
<keyword evidence="7" id="KW-0732">Signal</keyword>
<feature type="active site" description="Proton donor" evidence="4">
    <location>
        <position position="231"/>
    </location>
</feature>
<feature type="site" description="Important for catalytic activity, responsible for pKa modulation of the active site Glu and correct orientation of both the proton donor and substrate" evidence="5">
    <location>
        <position position="157"/>
    </location>
</feature>
<dbReference type="PANTHER" id="PTHR42812">
    <property type="entry name" value="BETA-XYLOSIDASE"/>
    <property type="match status" value="1"/>
</dbReference>
<feature type="chain" id="PRO_5041924105" evidence="7">
    <location>
        <begin position="23"/>
        <end position="340"/>
    </location>
</feature>
<protein>
    <submittedName>
        <fullName evidence="8">Glycosyl hydrolase family 43 protein</fullName>
    </submittedName>
</protein>
<dbReference type="CDD" id="cd08999">
    <property type="entry name" value="GH43_ABN-like"/>
    <property type="match status" value="1"/>
</dbReference>
<keyword evidence="3 6" id="KW-0326">Glycosidase</keyword>
<sequence length="340" mass="35179">MRLFPTLSQNLVLGELVLGALALSLAMASGEKTALMNHDFPDPSLMQDSDGTWYSFATTSGGKNIQAARADAPGGPWTYVDQEMLPDTGAWTTGRNSWAPDVSMVATGLYVMYYSGELGNNSALHCVGTATSSAPLGPYTAAPTPLACPVSQGGAIDPAGFVDAATGRRYVVYKVDGNALGHGGSCNNGVEPYVATPIMLQEVSADDGVTAAGDPVRILDRSTAEDGPLVEAPNLARSSDGTYVLFYSNHCWDTPGYSINYATASAVAGPYTKSGTPLVATGDYNLTAPGGATCTIGDTAGSLVFHANCPQGRCLFGAPFSVSGSTVRVSSRTLVSRDYL</sequence>
<dbReference type="InterPro" id="IPR006710">
    <property type="entry name" value="Glyco_hydro_43"/>
</dbReference>
<evidence type="ECO:0000256" key="2">
    <source>
        <dbReference type="ARBA" id="ARBA00022801"/>
    </source>
</evidence>
<dbReference type="AlphaFoldDB" id="A0AAE0KD50"/>
<comment type="caution">
    <text evidence="8">The sequence shown here is derived from an EMBL/GenBank/DDBJ whole genome shotgun (WGS) entry which is preliminary data.</text>
</comment>
<evidence type="ECO:0000313" key="8">
    <source>
        <dbReference type="EMBL" id="KAK3373771.1"/>
    </source>
</evidence>
<dbReference type="PANTHER" id="PTHR42812:SF5">
    <property type="entry name" value="ENDO-ARABINASE"/>
    <property type="match status" value="1"/>
</dbReference>
<dbReference type="InterPro" id="IPR023296">
    <property type="entry name" value="Glyco_hydro_beta-prop_sf"/>
</dbReference>
<evidence type="ECO:0000256" key="5">
    <source>
        <dbReference type="PIRSR" id="PIRSR606710-2"/>
    </source>
</evidence>
<evidence type="ECO:0000256" key="7">
    <source>
        <dbReference type="SAM" id="SignalP"/>
    </source>
</evidence>
<comment type="similarity">
    <text evidence="1 6">Belongs to the glycosyl hydrolase 43 family.</text>
</comment>
<dbReference type="EMBL" id="JAULSN010000004">
    <property type="protein sequence ID" value="KAK3373771.1"/>
    <property type="molecule type" value="Genomic_DNA"/>
</dbReference>
<evidence type="ECO:0000256" key="6">
    <source>
        <dbReference type="RuleBase" id="RU361187"/>
    </source>
</evidence>
<feature type="signal peptide" evidence="7">
    <location>
        <begin position="1"/>
        <end position="22"/>
    </location>
</feature>
<accession>A0AAE0KD50</accession>
<dbReference type="Pfam" id="PF04616">
    <property type="entry name" value="Glyco_hydro_43"/>
    <property type="match status" value="1"/>
</dbReference>
<feature type="active site" description="Proton acceptor" evidence="4">
    <location>
        <position position="42"/>
    </location>
</feature>
<reference evidence="8" key="1">
    <citation type="journal article" date="2023" name="Mol. Phylogenet. Evol.">
        <title>Genome-scale phylogeny and comparative genomics of the fungal order Sordariales.</title>
        <authorList>
            <person name="Hensen N."/>
            <person name="Bonometti L."/>
            <person name="Westerberg I."/>
            <person name="Brannstrom I.O."/>
            <person name="Guillou S."/>
            <person name="Cros-Aarteil S."/>
            <person name="Calhoun S."/>
            <person name="Haridas S."/>
            <person name="Kuo A."/>
            <person name="Mondo S."/>
            <person name="Pangilinan J."/>
            <person name="Riley R."/>
            <person name="LaButti K."/>
            <person name="Andreopoulos B."/>
            <person name="Lipzen A."/>
            <person name="Chen C."/>
            <person name="Yan M."/>
            <person name="Daum C."/>
            <person name="Ng V."/>
            <person name="Clum A."/>
            <person name="Steindorff A."/>
            <person name="Ohm R.A."/>
            <person name="Martin F."/>
            <person name="Silar P."/>
            <person name="Natvig D.O."/>
            <person name="Lalanne C."/>
            <person name="Gautier V."/>
            <person name="Ament-Velasquez S.L."/>
            <person name="Kruys A."/>
            <person name="Hutchinson M.I."/>
            <person name="Powell A.J."/>
            <person name="Barry K."/>
            <person name="Miller A.N."/>
            <person name="Grigoriev I.V."/>
            <person name="Debuchy R."/>
            <person name="Gladieux P."/>
            <person name="Hiltunen Thoren M."/>
            <person name="Johannesson H."/>
        </authorList>
    </citation>
    <scope>NUCLEOTIDE SEQUENCE</scope>
    <source>
        <strain evidence="8">CBS 958.72</strain>
    </source>
</reference>
<dbReference type="GO" id="GO:0005975">
    <property type="term" value="P:carbohydrate metabolic process"/>
    <property type="evidence" value="ECO:0007669"/>
    <property type="project" value="InterPro"/>
</dbReference>
<dbReference type="GO" id="GO:0004553">
    <property type="term" value="F:hydrolase activity, hydrolyzing O-glycosyl compounds"/>
    <property type="evidence" value="ECO:0007669"/>
    <property type="project" value="InterPro"/>
</dbReference>
<evidence type="ECO:0000256" key="1">
    <source>
        <dbReference type="ARBA" id="ARBA00009865"/>
    </source>
</evidence>
<dbReference type="Proteomes" id="UP001287356">
    <property type="component" value="Unassembled WGS sequence"/>
</dbReference>
<keyword evidence="9" id="KW-1185">Reference proteome</keyword>
<name>A0AAE0KD50_9PEZI</name>
<evidence type="ECO:0000313" key="9">
    <source>
        <dbReference type="Proteomes" id="UP001287356"/>
    </source>
</evidence>